<feature type="domain" description="YokE-like PH" evidence="1">
    <location>
        <begin position="12"/>
        <end position="109"/>
    </location>
</feature>
<gene>
    <name evidence="2" type="ORF">CON36_34160</name>
</gene>
<dbReference type="Proteomes" id="UP000219922">
    <property type="component" value="Unassembled WGS sequence"/>
</dbReference>
<organism evidence="2 3">
    <name type="scientific">Bacillus cereus</name>
    <dbReference type="NCBI Taxonomy" id="1396"/>
    <lineage>
        <taxon>Bacteria</taxon>
        <taxon>Bacillati</taxon>
        <taxon>Bacillota</taxon>
        <taxon>Bacilli</taxon>
        <taxon>Bacillales</taxon>
        <taxon>Bacillaceae</taxon>
        <taxon>Bacillus</taxon>
        <taxon>Bacillus cereus group</taxon>
    </lineage>
</organism>
<dbReference type="Pfam" id="PF14470">
    <property type="entry name" value="bPH_3"/>
    <property type="match status" value="1"/>
</dbReference>
<dbReference type="EMBL" id="NVMX01000201">
    <property type="protein sequence ID" value="PDZ94379.1"/>
    <property type="molecule type" value="Genomic_DNA"/>
</dbReference>
<sequence>MQVNLETIKQNLDSGDEVLANIRCSLEVYIFRNTMRPGMLVATQNKLIFCADSFLGDDFTEIYEYKNISDIALKKGIINKYISIKHKEDAVRFTHLINANAEDFIATVNSKISK</sequence>
<dbReference type="RefSeq" id="WP_098007062.1">
    <property type="nucleotide sequence ID" value="NZ_NVMX01000201.1"/>
</dbReference>
<dbReference type="InterPro" id="IPR011993">
    <property type="entry name" value="PH-like_dom_sf"/>
</dbReference>
<evidence type="ECO:0000259" key="1">
    <source>
        <dbReference type="Pfam" id="PF14470"/>
    </source>
</evidence>
<protein>
    <recommendedName>
        <fullName evidence="1">YokE-like PH domain-containing protein</fullName>
    </recommendedName>
</protein>
<accession>A0A9X6SSK0</accession>
<dbReference type="AlphaFoldDB" id="A0A9X6SSK0"/>
<evidence type="ECO:0000313" key="2">
    <source>
        <dbReference type="EMBL" id="PDZ94379.1"/>
    </source>
</evidence>
<dbReference type="Gene3D" id="2.30.29.30">
    <property type="entry name" value="Pleckstrin-homology domain (PH domain)/Phosphotyrosine-binding domain (PTB)"/>
    <property type="match status" value="1"/>
</dbReference>
<name>A0A9X6SSK0_BACCE</name>
<reference evidence="2 3" key="1">
    <citation type="submission" date="2017-09" db="EMBL/GenBank/DDBJ databases">
        <title>Large-scale bioinformatics analysis of Bacillus genomes uncovers conserved roles of natural products in bacterial physiology.</title>
        <authorList>
            <consortium name="Agbiome Team Llc"/>
            <person name="Bleich R.M."/>
            <person name="Grubbs K.J."/>
            <person name="Santa Maria K.C."/>
            <person name="Allen S.E."/>
            <person name="Farag S."/>
            <person name="Shank E.A."/>
            <person name="Bowers A."/>
        </authorList>
    </citation>
    <scope>NUCLEOTIDE SEQUENCE [LARGE SCALE GENOMIC DNA]</scope>
    <source>
        <strain evidence="2 3">AFS092789</strain>
    </source>
</reference>
<dbReference type="InterPro" id="IPR039519">
    <property type="entry name" value="YokE-like_PH"/>
</dbReference>
<proteinExistence type="predicted"/>
<comment type="caution">
    <text evidence="2">The sequence shown here is derived from an EMBL/GenBank/DDBJ whole genome shotgun (WGS) entry which is preliminary data.</text>
</comment>
<evidence type="ECO:0000313" key="3">
    <source>
        <dbReference type="Proteomes" id="UP000219922"/>
    </source>
</evidence>